<reference evidence="1" key="1">
    <citation type="journal article" date="2012" name="Proc. Natl. Acad. Sci. U.S.A.">
        <title>Antigenic diversity is generated by distinct evolutionary mechanisms in African trypanosome species.</title>
        <authorList>
            <person name="Jackson A.P."/>
            <person name="Berry A."/>
            <person name="Aslett M."/>
            <person name="Allison H.C."/>
            <person name="Burton P."/>
            <person name="Vavrova-Anderson J."/>
            <person name="Brown R."/>
            <person name="Browne H."/>
            <person name="Corton N."/>
            <person name="Hauser H."/>
            <person name="Gamble J."/>
            <person name="Gilderthorp R."/>
            <person name="Marcello L."/>
            <person name="McQuillan J."/>
            <person name="Otto T.D."/>
            <person name="Quail M.A."/>
            <person name="Sanders M.J."/>
            <person name="van Tonder A."/>
            <person name="Ginger M.L."/>
            <person name="Field M.C."/>
            <person name="Barry J.D."/>
            <person name="Hertz-Fowler C."/>
            <person name="Berriman M."/>
        </authorList>
    </citation>
    <scope>NUCLEOTIDE SEQUENCE</scope>
    <source>
        <strain evidence="1">Y486</strain>
    </source>
</reference>
<gene>
    <name evidence="1" type="ORF">TVY486_1117840</name>
</gene>
<dbReference type="VEuPathDB" id="TriTrypDB:TvY486_1117840"/>
<organism evidence="1">
    <name type="scientific">Trypanosoma vivax (strain Y486)</name>
    <dbReference type="NCBI Taxonomy" id="1055687"/>
    <lineage>
        <taxon>Eukaryota</taxon>
        <taxon>Discoba</taxon>
        <taxon>Euglenozoa</taxon>
        <taxon>Kinetoplastea</taxon>
        <taxon>Metakinetoplastina</taxon>
        <taxon>Trypanosomatida</taxon>
        <taxon>Trypanosomatidae</taxon>
        <taxon>Trypanosoma</taxon>
        <taxon>Duttonella</taxon>
    </lineage>
</organism>
<proteinExistence type="predicted"/>
<sequence length="159" mass="17780">MAGVKKAIVQLWDVGGSSKFQAGWPAVALDADGIIYVFNPEVKGAEKELLLWYKNFALDQTQLDNDNNFKKRVTDNHSLIFAHHSTVPVVAVGDDAIPPMPKQLQGIRALQTSLDYQSDNFKEAFDTLVEQIVVSRLTAEEDELLLKQRESGPTPRLMR</sequence>
<name>G0U9L3_TRYVY</name>
<protein>
    <submittedName>
        <fullName evidence="1">Uncharacterized protein</fullName>
    </submittedName>
</protein>
<dbReference type="EMBL" id="HE573027">
    <property type="protein sequence ID" value="CCC54299.1"/>
    <property type="molecule type" value="Genomic_DNA"/>
</dbReference>
<dbReference type="AlphaFoldDB" id="G0U9L3"/>
<dbReference type="Gene3D" id="3.40.50.300">
    <property type="entry name" value="P-loop containing nucleotide triphosphate hydrolases"/>
    <property type="match status" value="1"/>
</dbReference>
<dbReference type="SUPFAM" id="SSF52540">
    <property type="entry name" value="P-loop containing nucleoside triphosphate hydrolases"/>
    <property type="match status" value="1"/>
</dbReference>
<dbReference type="InterPro" id="IPR027417">
    <property type="entry name" value="P-loop_NTPase"/>
</dbReference>
<accession>G0U9L3</accession>
<evidence type="ECO:0000313" key="1">
    <source>
        <dbReference type="EMBL" id="CCC54299.1"/>
    </source>
</evidence>